<evidence type="ECO:0000256" key="3">
    <source>
        <dbReference type="ARBA" id="ARBA00011245"/>
    </source>
</evidence>
<dbReference type="EC" id="4.1.1.45" evidence="4 12"/>
<evidence type="ECO:0000256" key="12">
    <source>
        <dbReference type="RuleBase" id="RU366045"/>
    </source>
</evidence>
<keyword evidence="9 12" id="KW-0456">Lyase</keyword>
<evidence type="ECO:0000256" key="6">
    <source>
        <dbReference type="ARBA" id="ARBA00022723"/>
    </source>
</evidence>
<dbReference type="PROSITE" id="PS50103">
    <property type="entry name" value="ZF_C3H1"/>
    <property type="match status" value="1"/>
</dbReference>
<sequence>MRIVDKRLYCIQTRLNEMKKNGVNKQVISTVPVTFNYWAKSEDNEFVARYLNDNIGNVIRKWPDKFIGLGTVPMQNIELAIKELIRCRTELGMNGLIIGTHVNDQSYDDPIFEPFWKASVDYNMPLFIHPWDVIKPNRWNKFWLPYIVGMTAETTATALQLAFSGVFERHPKLKIILAHCGGTLPYINQRANHAYNVYPEDMCKDFQSPNQYLKQNPNICYCRYGQQCRFDHIDPQRNQTKQNTTGFSFTKTLQQISSNPNSNNASIFSNTNFSLFQPTQQSFFGQSQQQSSTIGGGGGFSFNQTLKQLNNVPNVGMPMNSLFNNESEMKSDFHHSSSTSLFNFPANNTFTFGNTAALNSANIVTRQNDAHHWYKSNNDVNNQPVVKSKSFFEQPMPNETTMSSESNVDTKKLGIRYGIYSELKDLIEKDLANFKADKFIHPIPFDPPPFEVCF</sequence>
<dbReference type="Proteomes" id="UP000887458">
    <property type="component" value="Unassembled WGS sequence"/>
</dbReference>
<dbReference type="InterPro" id="IPR032466">
    <property type="entry name" value="Metal_Hydrolase"/>
</dbReference>
<reference evidence="14 15" key="2">
    <citation type="journal article" date="2022" name="Mol. Biol. Evol.">
        <title>Comparative Genomics Reveals Insights into the Divergent Evolution of Astigmatic Mites and Household Pest Adaptations.</title>
        <authorList>
            <person name="Xiong Q."/>
            <person name="Wan A.T."/>
            <person name="Liu X."/>
            <person name="Fung C.S."/>
            <person name="Xiao X."/>
            <person name="Malainual N."/>
            <person name="Hou J."/>
            <person name="Wang L."/>
            <person name="Wang M."/>
            <person name="Yang K.Y."/>
            <person name="Cui Y."/>
            <person name="Leung E.L."/>
            <person name="Nong W."/>
            <person name="Shin S.K."/>
            <person name="Au S.W."/>
            <person name="Jeong K.Y."/>
            <person name="Chew F.T."/>
            <person name="Hui J.H."/>
            <person name="Leung T.F."/>
            <person name="Tungtrongchitr A."/>
            <person name="Zhong N."/>
            <person name="Liu Z."/>
            <person name="Tsui S.K."/>
        </authorList>
    </citation>
    <scope>NUCLEOTIDE SEQUENCE [LARGE SCALE GENOMIC DNA]</scope>
    <source>
        <strain evidence="14">Derp</strain>
    </source>
</reference>
<keyword evidence="11" id="KW-0863">Zinc-finger</keyword>
<dbReference type="EMBL" id="NJHN03000099">
    <property type="protein sequence ID" value="KAH9415265.1"/>
    <property type="molecule type" value="Genomic_DNA"/>
</dbReference>
<proteinExistence type="inferred from homology"/>
<gene>
    <name evidence="14" type="ORF">DERP_006359</name>
</gene>
<evidence type="ECO:0000256" key="9">
    <source>
        <dbReference type="ARBA" id="ARBA00023239"/>
    </source>
</evidence>
<evidence type="ECO:0000313" key="14">
    <source>
        <dbReference type="EMBL" id="KAH9415265.1"/>
    </source>
</evidence>
<dbReference type="PANTHER" id="PTHR21240">
    <property type="entry name" value="2-AMINO-3-CARBOXYLMUCONATE-6-SEMIALDEHYDE DECARBOXYLASE"/>
    <property type="match status" value="1"/>
</dbReference>
<dbReference type="InterPro" id="IPR032465">
    <property type="entry name" value="ACMSD"/>
</dbReference>
<keyword evidence="8 11" id="KW-0862">Zinc</keyword>
<feature type="zinc finger region" description="C3H1-type" evidence="11">
    <location>
        <begin position="198"/>
        <end position="235"/>
    </location>
</feature>
<evidence type="ECO:0000256" key="1">
    <source>
        <dbReference type="ARBA" id="ARBA00005079"/>
    </source>
</evidence>
<feature type="non-terminal residue" evidence="14">
    <location>
        <position position="454"/>
    </location>
</feature>
<reference evidence="14 15" key="1">
    <citation type="journal article" date="2018" name="J. Allergy Clin. Immunol.">
        <title>High-quality assembly of Dermatophagoides pteronyssinus genome and transcriptome reveals a wide range of novel allergens.</title>
        <authorList>
            <person name="Liu X.Y."/>
            <person name="Yang K.Y."/>
            <person name="Wang M.Q."/>
            <person name="Kwok J.S."/>
            <person name="Zeng X."/>
            <person name="Yang Z."/>
            <person name="Xiao X.J."/>
            <person name="Lau C.P."/>
            <person name="Li Y."/>
            <person name="Huang Z.M."/>
            <person name="Ba J.G."/>
            <person name="Yim A.K."/>
            <person name="Ouyang C.Y."/>
            <person name="Ngai S.M."/>
            <person name="Chan T.F."/>
            <person name="Leung E.L."/>
            <person name="Liu L."/>
            <person name="Liu Z.G."/>
            <person name="Tsui S.K."/>
        </authorList>
    </citation>
    <scope>NUCLEOTIDE SEQUENCE [LARGE SCALE GENOMIC DNA]</scope>
    <source>
        <strain evidence="14">Derp</strain>
    </source>
</reference>
<evidence type="ECO:0000256" key="10">
    <source>
        <dbReference type="ARBA" id="ARBA00031120"/>
    </source>
</evidence>
<comment type="function">
    <text evidence="12">Converts alpha-amino-beta-carboxymuconate-epsilon-semialdehyde (ACMS) to alpha-aminomuconate semialdehyde (AMS).</text>
</comment>
<dbReference type="InterPro" id="IPR000571">
    <property type="entry name" value="Znf_CCCH"/>
</dbReference>
<evidence type="ECO:0000259" key="13">
    <source>
        <dbReference type="PROSITE" id="PS50103"/>
    </source>
</evidence>
<dbReference type="Gene3D" id="3.20.20.140">
    <property type="entry name" value="Metal-dependent hydrolases"/>
    <property type="match status" value="1"/>
</dbReference>
<keyword evidence="6 11" id="KW-0479">Metal-binding</keyword>
<evidence type="ECO:0000256" key="5">
    <source>
        <dbReference type="ARBA" id="ARBA00021214"/>
    </source>
</evidence>
<dbReference type="SUPFAM" id="SSF51556">
    <property type="entry name" value="Metallo-dependent hydrolases"/>
    <property type="match status" value="1"/>
</dbReference>
<comment type="similarity">
    <text evidence="2">Belongs to the metallo-dependent hydrolases superfamily. ACMSD family.</text>
</comment>
<dbReference type="InterPro" id="IPR006680">
    <property type="entry name" value="Amidohydro-rel"/>
</dbReference>
<comment type="caution">
    <text evidence="14">The sequence shown here is derived from an EMBL/GenBank/DDBJ whole genome shotgun (WGS) entry which is preliminary data.</text>
</comment>
<evidence type="ECO:0000256" key="8">
    <source>
        <dbReference type="ARBA" id="ARBA00022833"/>
    </source>
</evidence>
<evidence type="ECO:0000256" key="11">
    <source>
        <dbReference type="PROSITE-ProRule" id="PRU00723"/>
    </source>
</evidence>
<evidence type="ECO:0000313" key="15">
    <source>
        <dbReference type="Proteomes" id="UP000887458"/>
    </source>
</evidence>
<dbReference type="PANTHER" id="PTHR21240:SF27">
    <property type="entry name" value="2-AMINO-3-CARBOXYMUCONATE-6-SEMIALDEHYDE DECARBOXYLASE"/>
    <property type="match status" value="1"/>
</dbReference>
<accession>A0ABQ8IY87</accession>
<evidence type="ECO:0000256" key="4">
    <source>
        <dbReference type="ARBA" id="ARBA00012365"/>
    </source>
</evidence>
<evidence type="ECO:0000256" key="2">
    <source>
        <dbReference type="ARBA" id="ARBA00005871"/>
    </source>
</evidence>
<organism evidence="14 15">
    <name type="scientific">Dermatophagoides pteronyssinus</name>
    <name type="common">European house dust mite</name>
    <dbReference type="NCBI Taxonomy" id="6956"/>
    <lineage>
        <taxon>Eukaryota</taxon>
        <taxon>Metazoa</taxon>
        <taxon>Ecdysozoa</taxon>
        <taxon>Arthropoda</taxon>
        <taxon>Chelicerata</taxon>
        <taxon>Arachnida</taxon>
        <taxon>Acari</taxon>
        <taxon>Acariformes</taxon>
        <taxon>Sarcoptiformes</taxon>
        <taxon>Astigmata</taxon>
        <taxon>Psoroptidia</taxon>
        <taxon>Analgoidea</taxon>
        <taxon>Pyroglyphidae</taxon>
        <taxon>Dermatophagoidinae</taxon>
        <taxon>Dermatophagoides</taxon>
    </lineage>
</organism>
<keyword evidence="15" id="KW-1185">Reference proteome</keyword>
<keyword evidence="7 12" id="KW-0210">Decarboxylase</keyword>
<evidence type="ECO:0000256" key="7">
    <source>
        <dbReference type="ARBA" id="ARBA00022793"/>
    </source>
</evidence>
<comment type="catalytic activity">
    <reaction evidence="12">
        <text>2-amino-3-carboxymuconate 6-semialdehyde + H(+) = 2-aminomuconate 6-semialdehyde + CO2</text>
        <dbReference type="Rhea" id="RHEA:16557"/>
        <dbReference type="ChEBI" id="CHEBI:15378"/>
        <dbReference type="ChEBI" id="CHEBI:16526"/>
        <dbReference type="ChEBI" id="CHEBI:77634"/>
        <dbReference type="ChEBI" id="CHEBI:77803"/>
        <dbReference type="EC" id="4.1.1.45"/>
    </reaction>
</comment>
<dbReference type="Pfam" id="PF04909">
    <property type="entry name" value="Amidohydro_2"/>
    <property type="match status" value="1"/>
</dbReference>
<protein>
    <recommendedName>
        <fullName evidence="5 12">2-amino-3-carboxymuconate-6-semialdehyde decarboxylase</fullName>
        <ecNumber evidence="4 12">4.1.1.45</ecNumber>
    </recommendedName>
    <alternativeName>
        <fullName evidence="10 12">Picolinate carboxylase</fullName>
    </alternativeName>
</protein>
<feature type="domain" description="C3H1-type" evidence="13">
    <location>
        <begin position="198"/>
        <end position="235"/>
    </location>
</feature>
<name>A0ABQ8IY87_DERPT</name>
<comment type="subunit">
    <text evidence="3 12">Monomer.</text>
</comment>
<comment type="pathway">
    <text evidence="1 12">Secondary metabolite metabolism; quinolate metabolism.</text>
</comment>